<keyword evidence="5" id="KW-0539">Nucleus</keyword>
<evidence type="ECO:0000313" key="7">
    <source>
        <dbReference type="Proteomes" id="UP000515211"/>
    </source>
</evidence>
<dbReference type="InterPro" id="IPR036879">
    <property type="entry name" value="TF_MADSbox_sf"/>
</dbReference>
<dbReference type="SUPFAM" id="SSF55455">
    <property type="entry name" value="SRF-like"/>
    <property type="match status" value="1"/>
</dbReference>
<reference evidence="7" key="1">
    <citation type="journal article" date="2016" name="Nat. Genet.">
        <title>The genome sequences of Arachis duranensis and Arachis ipaensis, the diploid ancestors of cultivated peanut.</title>
        <authorList>
            <person name="Bertioli D.J."/>
            <person name="Cannon S.B."/>
            <person name="Froenicke L."/>
            <person name="Huang G."/>
            <person name="Farmer A.D."/>
            <person name="Cannon E.K."/>
            <person name="Liu X."/>
            <person name="Gao D."/>
            <person name="Clevenger J."/>
            <person name="Dash S."/>
            <person name="Ren L."/>
            <person name="Moretzsohn M.C."/>
            <person name="Shirasawa K."/>
            <person name="Huang W."/>
            <person name="Vidigal B."/>
            <person name="Abernathy B."/>
            <person name="Chu Y."/>
            <person name="Niederhuth C.E."/>
            <person name="Umale P."/>
            <person name="Araujo A.C."/>
            <person name="Kozik A."/>
            <person name="Kim K.D."/>
            <person name="Burow M.D."/>
            <person name="Varshney R.K."/>
            <person name="Wang X."/>
            <person name="Zhang X."/>
            <person name="Barkley N."/>
            <person name="Guimaraes P.M."/>
            <person name="Isobe S."/>
            <person name="Guo B."/>
            <person name="Liao B."/>
            <person name="Stalker H.T."/>
            <person name="Schmitz R.J."/>
            <person name="Scheffler B.E."/>
            <person name="Leal-Bertioli S.C."/>
            <person name="Xun X."/>
            <person name="Jackson S.A."/>
            <person name="Michelmore R."/>
            <person name="Ozias-Akins P."/>
        </authorList>
    </citation>
    <scope>NUCLEOTIDE SEQUENCE [LARGE SCALE GENOMIC DNA]</scope>
    <source>
        <strain evidence="7">cv. V14167</strain>
    </source>
</reference>
<dbReference type="PANTHER" id="PTHR48019">
    <property type="entry name" value="SERUM RESPONSE FACTOR HOMOLOG"/>
    <property type="match status" value="1"/>
</dbReference>
<name>A0A6P4DCP5_ARADU</name>
<feature type="domain" description="MADS-box" evidence="6">
    <location>
        <begin position="40"/>
        <end position="92"/>
    </location>
</feature>
<dbReference type="KEGG" id="adu:107487931"/>
<dbReference type="GO" id="GO:0046983">
    <property type="term" value="F:protein dimerization activity"/>
    <property type="evidence" value="ECO:0007669"/>
    <property type="project" value="InterPro"/>
</dbReference>
<evidence type="ECO:0000256" key="3">
    <source>
        <dbReference type="ARBA" id="ARBA00023125"/>
    </source>
</evidence>
<evidence type="ECO:0000313" key="8">
    <source>
        <dbReference type="RefSeq" id="XP_015964114.1"/>
    </source>
</evidence>
<keyword evidence="3" id="KW-0238">DNA-binding</keyword>
<dbReference type="Pfam" id="PF00319">
    <property type="entry name" value="SRF-TF"/>
    <property type="match status" value="1"/>
</dbReference>
<organism evidence="7 8">
    <name type="scientific">Arachis duranensis</name>
    <name type="common">Wild peanut</name>
    <dbReference type="NCBI Taxonomy" id="130453"/>
    <lineage>
        <taxon>Eukaryota</taxon>
        <taxon>Viridiplantae</taxon>
        <taxon>Streptophyta</taxon>
        <taxon>Embryophyta</taxon>
        <taxon>Tracheophyta</taxon>
        <taxon>Spermatophyta</taxon>
        <taxon>Magnoliopsida</taxon>
        <taxon>eudicotyledons</taxon>
        <taxon>Gunneridae</taxon>
        <taxon>Pentapetalae</taxon>
        <taxon>rosids</taxon>
        <taxon>fabids</taxon>
        <taxon>Fabales</taxon>
        <taxon>Fabaceae</taxon>
        <taxon>Papilionoideae</taxon>
        <taxon>50 kb inversion clade</taxon>
        <taxon>dalbergioids sensu lato</taxon>
        <taxon>Dalbergieae</taxon>
        <taxon>Pterocarpus clade</taxon>
        <taxon>Arachis</taxon>
    </lineage>
</organism>
<gene>
    <name evidence="8" type="primary">LOC107487931</name>
</gene>
<proteinExistence type="predicted"/>
<evidence type="ECO:0000256" key="2">
    <source>
        <dbReference type="ARBA" id="ARBA00023015"/>
    </source>
</evidence>
<reference evidence="8" key="2">
    <citation type="submission" date="2025-08" db="UniProtKB">
        <authorList>
            <consortium name="RefSeq"/>
        </authorList>
    </citation>
    <scope>IDENTIFICATION</scope>
    <source>
        <tissue evidence="8">Whole plant</tissue>
    </source>
</reference>
<dbReference type="Proteomes" id="UP000515211">
    <property type="component" value="Chromosome 5"/>
</dbReference>
<dbReference type="OrthoDB" id="1436232at2759"/>
<dbReference type="PROSITE" id="PS50066">
    <property type="entry name" value="MADS_BOX_2"/>
    <property type="match status" value="1"/>
</dbReference>
<dbReference type="GeneID" id="107487931"/>
<keyword evidence="2" id="KW-0805">Transcription regulation</keyword>
<sequence length="352" mass="39990">MDNNGLNLFSAPQERRVSFAELARQYEMAANNNNDDELPKMKRRVKLQLIDDMNSRKATFKKRRAGLLKKLEQLAILCDIQACIAIFGPGDKSPTVWPSVEEAKEIVERFEEIPEPERSSRMVTHQEYRQQKVIWMEKQLEKLKKLNDQKEMAIFLHKIYNEHRPITDFSDDELDRFVTYVDDKLKAVRNNIIRTRRSEVSISSQPPPAPPSAVAVQPLIISGEVDSSVQDELLFNAEQQQKNLEDVVVPNDEPDDDFFGGLFFEDKSNGSVLFPVGNENVLVVPPAEANEELFGFRDFADSVDFGDLDNFGDLTVGTDDDDDDDFLIDELLLPNQGNAAGTTSNDNHKGPW</sequence>
<dbReference type="RefSeq" id="XP_015964114.1">
    <property type="nucleotide sequence ID" value="XM_016108628.3"/>
</dbReference>
<dbReference type="InterPro" id="IPR002100">
    <property type="entry name" value="TF_MADSbox"/>
</dbReference>
<protein>
    <submittedName>
        <fullName evidence="8">MADS-box transcription factor PHERES 2-like</fullName>
    </submittedName>
</protein>
<keyword evidence="7" id="KW-1185">Reference proteome</keyword>
<dbReference type="GO" id="GO:0000987">
    <property type="term" value="F:cis-regulatory region sequence-specific DNA binding"/>
    <property type="evidence" value="ECO:0007669"/>
    <property type="project" value="InterPro"/>
</dbReference>
<evidence type="ECO:0000256" key="4">
    <source>
        <dbReference type="ARBA" id="ARBA00023163"/>
    </source>
</evidence>
<dbReference type="AlphaFoldDB" id="A0A6P4DCP5"/>
<evidence type="ECO:0000256" key="5">
    <source>
        <dbReference type="ARBA" id="ARBA00023242"/>
    </source>
</evidence>
<accession>A0A6P4DCP5</accession>
<dbReference type="GO" id="GO:0000981">
    <property type="term" value="F:DNA-binding transcription factor activity, RNA polymerase II-specific"/>
    <property type="evidence" value="ECO:0007669"/>
    <property type="project" value="InterPro"/>
</dbReference>
<dbReference type="InterPro" id="IPR033897">
    <property type="entry name" value="SRF-like_MADS-box"/>
</dbReference>
<dbReference type="GO" id="GO:0045944">
    <property type="term" value="P:positive regulation of transcription by RNA polymerase II"/>
    <property type="evidence" value="ECO:0007669"/>
    <property type="project" value="InterPro"/>
</dbReference>
<dbReference type="GO" id="GO:0005634">
    <property type="term" value="C:nucleus"/>
    <property type="evidence" value="ECO:0007669"/>
    <property type="project" value="UniProtKB-SubCell"/>
</dbReference>
<dbReference type="CDD" id="cd00266">
    <property type="entry name" value="MADS_SRF_like"/>
    <property type="match status" value="1"/>
</dbReference>
<dbReference type="PRINTS" id="PR00404">
    <property type="entry name" value="MADSDOMAIN"/>
</dbReference>
<dbReference type="InterPro" id="IPR050142">
    <property type="entry name" value="MADS-box/MEF2_TF"/>
</dbReference>
<keyword evidence="4" id="KW-0804">Transcription</keyword>
<evidence type="ECO:0000256" key="1">
    <source>
        <dbReference type="ARBA" id="ARBA00004123"/>
    </source>
</evidence>
<evidence type="ECO:0000259" key="6">
    <source>
        <dbReference type="PROSITE" id="PS50066"/>
    </source>
</evidence>
<dbReference type="SMART" id="SM00432">
    <property type="entry name" value="MADS"/>
    <property type="match status" value="1"/>
</dbReference>
<comment type="subcellular location">
    <subcellularLocation>
        <location evidence="1">Nucleus</location>
    </subcellularLocation>
</comment>
<dbReference type="Gene3D" id="3.40.1810.10">
    <property type="entry name" value="Transcription factor, MADS-box"/>
    <property type="match status" value="1"/>
</dbReference>